<keyword evidence="1" id="KW-0812">Transmembrane</keyword>
<dbReference type="EMBL" id="CP042243">
    <property type="protein sequence ID" value="QEK12105.1"/>
    <property type="molecule type" value="Genomic_DNA"/>
</dbReference>
<dbReference type="AlphaFoldDB" id="A0A5C0SBV7"/>
<evidence type="ECO:0000313" key="3">
    <source>
        <dbReference type="Proteomes" id="UP000324646"/>
    </source>
</evidence>
<proteinExistence type="predicted"/>
<dbReference type="KEGG" id="crs:FQB35_06795"/>
<evidence type="ECO:0000313" key="2">
    <source>
        <dbReference type="EMBL" id="QEK12105.1"/>
    </source>
</evidence>
<reference evidence="2 3" key="1">
    <citation type="submission" date="2019-07" db="EMBL/GenBank/DDBJ databases">
        <title>Complete genome of Crassaminicella thermophila SY095.</title>
        <authorList>
            <person name="Li X."/>
        </authorList>
    </citation>
    <scope>NUCLEOTIDE SEQUENCE [LARGE SCALE GENOMIC DNA]</scope>
    <source>
        <strain evidence="2 3">SY095</strain>
    </source>
</reference>
<keyword evidence="1" id="KW-0472">Membrane</keyword>
<evidence type="ECO:0000256" key="1">
    <source>
        <dbReference type="SAM" id="Phobius"/>
    </source>
</evidence>
<gene>
    <name evidence="2" type="ORF">FQB35_06795</name>
</gene>
<name>A0A5C0SBV7_CRATE</name>
<keyword evidence="1" id="KW-1133">Transmembrane helix</keyword>
<dbReference type="Proteomes" id="UP000324646">
    <property type="component" value="Chromosome"/>
</dbReference>
<protein>
    <recommendedName>
        <fullName evidence="4">YtxH-like protein</fullName>
    </recommendedName>
</protein>
<feature type="transmembrane region" description="Helical" evidence="1">
    <location>
        <begin position="6"/>
        <end position="24"/>
    </location>
</feature>
<sequence length="60" mass="6891">MKNRFISGMIAGSVIGATTGMYAYKRMNPRQRRMIMRRGRKIVKSAANMIDVIQSINMLR</sequence>
<accession>A0A5C0SBV7</accession>
<keyword evidence="3" id="KW-1185">Reference proteome</keyword>
<dbReference type="RefSeq" id="WP_148809260.1">
    <property type="nucleotide sequence ID" value="NZ_CP042243.1"/>
</dbReference>
<evidence type="ECO:0008006" key="4">
    <source>
        <dbReference type="Google" id="ProtNLM"/>
    </source>
</evidence>
<organism evidence="2 3">
    <name type="scientific">Crassaminicella thermophila</name>
    <dbReference type="NCBI Taxonomy" id="2599308"/>
    <lineage>
        <taxon>Bacteria</taxon>
        <taxon>Bacillati</taxon>
        <taxon>Bacillota</taxon>
        <taxon>Clostridia</taxon>
        <taxon>Eubacteriales</taxon>
        <taxon>Clostridiaceae</taxon>
        <taxon>Crassaminicella</taxon>
    </lineage>
</organism>